<gene>
    <name evidence="7" type="primary">NCAS0J02350</name>
    <name evidence="7" type="ordered locus">NCAS_0J02350</name>
</gene>
<reference key="2">
    <citation type="submission" date="2011-08" db="EMBL/GenBank/DDBJ databases">
        <title>Genome sequence of Naumovozyma castellii.</title>
        <authorList>
            <person name="Gordon J.L."/>
            <person name="Armisen D."/>
            <person name="Proux-Wera E."/>
            <person name="OhEigeartaigh S.S."/>
            <person name="Byrne K.P."/>
            <person name="Wolfe K.H."/>
        </authorList>
    </citation>
    <scope>NUCLEOTIDE SEQUENCE</scope>
    <source>
        <strain>Type strain:CBS 4309</strain>
    </source>
</reference>
<evidence type="ECO:0000313" key="8">
    <source>
        <dbReference type="Proteomes" id="UP000001640"/>
    </source>
</evidence>
<dbReference type="AlphaFoldDB" id="G0VL25"/>
<reference evidence="7 8" key="1">
    <citation type="journal article" date="2011" name="Proc. Natl. Acad. Sci. U.S.A.">
        <title>Evolutionary erosion of yeast sex chromosomes by mating-type switching accidents.</title>
        <authorList>
            <person name="Gordon J.L."/>
            <person name="Armisen D."/>
            <person name="Proux-Wera E."/>
            <person name="Oheigeartaigh S.S."/>
            <person name="Byrne K.P."/>
            <person name="Wolfe K.H."/>
        </authorList>
    </citation>
    <scope>NUCLEOTIDE SEQUENCE [LARGE SCALE GENOMIC DNA]</scope>
    <source>
        <strain evidence="8">ATCC 76901 / BCRC 22586 / CBS 4309 / NBRC 1992 / NRRL Y-12630</strain>
    </source>
</reference>
<dbReference type="HOGENOM" id="CLU_031731_0_0_1"/>
<dbReference type="KEGG" id="ncs:NCAS_0J02350"/>
<keyword evidence="2" id="KW-0964">Secreted</keyword>
<feature type="chain" id="PRO_5003410822" description="Hyphally-regulated cell wall protein N-terminal domain-containing protein" evidence="5">
    <location>
        <begin position="24"/>
        <end position="526"/>
    </location>
</feature>
<dbReference type="EMBL" id="HE576761">
    <property type="protein sequence ID" value="CCC72214.1"/>
    <property type="molecule type" value="Genomic_DNA"/>
</dbReference>
<protein>
    <recommendedName>
        <fullName evidence="6">Hyphally-regulated cell wall protein N-terminal domain-containing protein</fullName>
    </recommendedName>
</protein>
<organism evidence="7 8">
    <name type="scientific">Naumovozyma castellii</name>
    <name type="common">Yeast</name>
    <name type="synonym">Saccharomyces castellii</name>
    <dbReference type="NCBI Taxonomy" id="27288"/>
    <lineage>
        <taxon>Eukaryota</taxon>
        <taxon>Fungi</taxon>
        <taxon>Dikarya</taxon>
        <taxon>Ascomycota</taxon>
        <taxon>Saccharomycotina</taxon>
        <taxon>Saccharomycetes</taxon>
        <taxon>Saccharomycetales</taxon>
        <taxon>Saccharomycetaceae</taxon>
        <taxon>Naumovozyma</taxon>
    </lineage>
</organism>
<keyword evidence="8" id="KW-1185">Reference proteome</keyword>
<evidence type="ECO:0000256" key="3">
    <source>
        <dbReference type="ARBA" id="ARBA00022729"/>
    </source>
</evidence>
<evidence type="ECO:0000256" key="2">
    <source>
        <dbReference type="ARBA" id="ARBA00022525"/>
    </source>
</evidence>
<keyword evidence="3 5" id="KW-0732">Signal</keyword>
<accession>G0VL25</accession>
<dbReference type="InParanoid" id="G0VL25"/>
<dbReference type="GO" id="GO:0005576">
    <property type="term" value="C:extracellular region"/>
    <property type="evidence" value="ECO:0007669"/>
    <property type="project" value="UniProtKB-SubCell"/>
</dbReference>
<feature type="domain" description="Hyphally-regulated cell wall protein N-terminal" evidence="6">
    <location>
        <begin position="26"/>
        <end position="300"/>
    </location>
</feature>
<dbReference type="RefSeq" id="XP_003678551.1">
    <property type="nucleotide sequence ID" value="XM_003678503.1"/>
</dbReference>
<sequence length="526" mass="57647">MLGRQSFIPKLLFILFTLPFTTCIVFERSALIIGSQTIDDGITVDAGITGGFLKFSLIEIEGDITNNGVLCVGGYGGDSNLNIDIFSPTLANNGVMLVGNWFNDFYFLKGDNFYNDGYFGMCTSTPTTDPQFAVEISFLTSFVNEGTMFLYNNDLNTTLQGPTSGIINNGLLEVMWMPGVLGPIIGTGCFEITEDAIDYIDFDLSKPFNQTVWINEGDTYPQIRFHGPPLPNNNVLLRGHKTLPWLLSVYSNDTITDLGLFTYTYNNLTGMLDYMAPGGTFTINIGTGFNETNFRMDGVNGPALEIPPPTIPQERPSNCPTDPKGGLKGLESNSYSCLNVARIPFPETSVGSYYQDSITEIISYYSTIASDRLPTTVTVTKYYIPSIAIPSVYTTTVTESNLGSTYTEVLSFYATPSTYMGLTDIPFIRTTISTITAFPSPYTTTLTTDSMLASAVVSFYTTENSSSVFTASTTSFFTETKNVTKTVTEYPMGTVYPTTRIEKLISGTATTTYSTSIETYVIKMHT</sequence>
<evidence type="ECO:0000256" key="4">
    <source>
        <dbReference type="ARBA" id="ARBA00023180"/>
    </source>
</evidence>
<dbReference type="Proteomes" id="UP000001640">
    <property type="component" value="Chromosome 10"/>
</dbReference>
<comment type="subcellular location">
    <subcellularLocation>
        <location evidence="1">Secreted</location>
    </subcellularLocation>
</comment>
<evidence type="ECO:0000256" key="5">
    <source>
        <dbReference type="SAM" id="SignalP"/>
    </source>
</evidence>
<name>G0VL25_NAUCA</name>
<evidence type="ECO:0000313" key="7">
    <source>
        <dbReference type="EMBL" id="CCC72214.1"/>
    </source>
</evidence>
<evidence type="ECO:0000259" key="6">
    <source>
        <dbReference type="Pfam" id="PF11765"/>
    </source>
</evidence>
<proteinExistence type="predicted"/>
<dbReference type="Pfam" id="PF11765">
    <property type="entry name" value="Hyphal_reg_CWP"/>
    <property type="match status" value="1"/>
</dbReference>
<feature type="signal peptide" evidence="5">
    <location>
        <begin position="1"/>
        <end position="23"/>
    </location>
</feature>
<evidence type="ECO:0000256" key="1">
    <source>
        <dbReference type="ARBA" id="ARBA00004613"/>
    </source>
</evidence>
<keyword evidence="4" id="KW-0325">Glycoprotein</keyword>
<dbReference type="GO" id="GO:0009277">
    <property type="term" value="C:fungal-type cell wall"/>
    <property type="evidence" value="ECO:0007669"/>
    <property type="project" value="UniProtKB-ARBA"/>
</dbReference>
<dbReference type="GeneID" id="96905910"/>
<dbReference type="InterPro" id="IPR021031">
    <property type="entry name" value="Hyphal-reg_cell_wall_N"/>
</dbReference>